<name>A0A0D7BEF4_9AGAR</name>
<evidence type="ECO:0000313" key="3">
    <source>
        <dbReference type="Proteomes" id="UP000054007"/>
    </source>
</evidence>
<accession>A0A0D7BEF4</accession>
<feature type="region of interest" description="Disordered" evidence="1">
    <location>
        <begin position="203"/>
        <end position="247"/>
    </location>
</feature>
<dbReference type="EMBL" id="KN880493">
    <property type="protein sequence ID" value="KIY68927.1"/>
    <property type="molecule type" value="Genomic_DNA"/>
</dbReference>
<keyword evidence="3" id="KW-1185">Reference proteome</keyword>
<evidence type="ECO:0000256" key="1">
    <source>
        <dbReference type="SAM" id="MobiDB-lite"/>
    </source>
</evidence>
<dbReference type="AlphaFoldDB" id="A0A0D7BEF4"/>
<gene>
    <name evidence="2" type="ORF">CYLTODRAFT_489347</name>
</gene>
<dbReference type="Proteomes" id="UP000054007">
    <property type="component" value="Unassembled WGS sequence"/>
</dbReference>
<sequence>MAKVTKEEVLYRPEDISLDGTFRKGVILPFFYSQSTMIRRVEYCGGLEPNAIAQKVIVRENVVAVRPSVEMSIKSGSFVFLPDSATLARILKVTRHNLSCPADERIDIRNIPELSDCTYALILDPVVKVPIHLRHPKSGRITTHRHPYPAFPRFTLPSNPWIAALGAFQKIAFRSKALDLPLLYSFGRLVVDAALPDSFRKASPPASCPSLTSSSSPADSLAESSDSGSVSVRKRKRKQEASNPDVAEWVRETQGIHFLRLRPDNVGKYADEPSTSPEPNVVRDTRLAPWYELAKVKCPHVVACLSPPSSKTEEEKKGVSPGPEAKRRRQTPPGRAIQARQERTIPQRRSPRFVAQ</sequence>
<protein>
    <submittedName>
        <fullName evidence="2">Uncharacterized protein</fullName>
    </submittedName>
</protein>
<evidence type="ECO:0000313" key="2">
    <source>
        <dbReference type="EMBL" id="KIY68927.1"/>
    </source>
</evidence>
<organism evidence="2 3">
    <name type="scientific">Cylindrobasidium torrendii FP15055 ss-10</name>
    <dbReference type="NCBI Taxonomy" id="1314674"/>
    <lineage>
        <taxon>Eukaryota</taxon>
        <taxon>Fungi</taxon>
        <taxon>Dikarya</taxon>
        <taxon>Basidiomycota</taxon>
        <taxon>Agaricomycotina</taxon>
        <taxon>Agaricomycetes</taxon>
        <taxon>Agaricomycetidae</taxon>
        <taxon>Agaricales</taxon>
        <taxon>Marasmiineae</taxon>
        <taxon>Physalacriaceae</taxon>
        <taxon>Cylindrobasidium</taxon>
    </lineage>
</organism>
<reference evidence="2 3" key="1">
    <citation type="journal article" date="2015" name="Fungal Genet. Biol.">
        <title>Evolution of novel wood decay mechanisms in Agaricales revealed by the genome sequences of Fistulina hepatica and Cylindrobasidium torrendii.</title>
        <authorList>
            <person name="Floudas D."/>
            <person name="Held B.W."/>
            <person name="Riley R."/>
            <person name="Nagy L.G."/>
            <person name="Koehler G."/>
            <person name="Ransdell A.S."/>
            <person name="Younus H."/>
            <person name="Chow J."/>
            <person name="Chiniquy J."/>
            <person name="Lipzen A."/>
            <person name="Tritt A."/>
            <person name="Sun H."/>
            <person name="Haridas S."/>
            <person name="LaButti K."/>
            <person name="Ohm R.A."/>
            <person name="Kues U."/>
            <person name="Blanchette R.A."/>
            <person name="Grigoriev I.V."/>
            <person name="Minto R.E."/>
            <person name="Hibbett D.S."/>
        </authorList>
    </citation>
    <scope>NUCLEOTIDE SEQUENCE [LARGE SCALE GENOMIC DNA]</scope>
    <source>
        <strain evidence="2 3">FP15055 ss-10</strain>
    </source>
</reference>
<feature type="compositionally biased region" description="Low complexity" evidence="1">
    <location>
        <begin position="203"/>
        <end position="227"/>
    </location>
</feature>
<proteinExistence type="predicted"/>
<dbReference type="OrthoDB" id="2962802at2759"/>
<feature type="region of interest" description="Disordered" evidence="1">
    <location>
        <begin position="305"/>
        <end position="356"/>
    </location>
</feature>